<evidence type="ECO:0000313" key="2">
    <source>
        <dbReference type="EMBL" id="MEG3613529.1"/>
    </source>
</evidence>
<reference evidence="2" key="2">
    <citation type="submission" date="2024-02" db="EMBL/GenBank/DDBJ databases">
        <authorList>
            <person name="Prathaban M."/>
            <person name="Mythili R."/>
            <person name="Sharmila Devi N."/>
            <person name="Sobanaa M."/>
            <person name="Prathiviraj R."/>
            <person name="Selvin J."/>
        </authorList>
    </citation>
    <scope>NUCLEOTIDE SEQUENCE</scope>
    <source>
        <strain evidence="2">MP1014</strain>
    </source>
</reference>
<feature type="compositionally biased region" description="Pro residues" evidence="1">
    <location>
        <begin position="12"/>
        <end position="30"/>
    </location>
</feature>
<proteinExistence type="predicted"/>
<evidence type="ECO:0000313" key="3">
    <source>
        <dbReference type="Proteomes" id="UP001310387"/>
    </source>
</evidence>
<evidence type="ECO:0000256" key="1">
    <source>
        <dbReference type="SAM" id="MobiDB-lite"/>
    </source>
</evidence>
<dbReference type="EMBL" id="JBAGLP010000036">
    <property type="protein sequence ID" value="MEG3613529.1"/>
    <property type="molecule type" value="Genomic_DNA"/>
</dbReference>
<dbReference type="Gene3D" id="2.60.120.260">
    <property type="entry name" value="Galactose-binding domain-like"/>
    <property type="match status" value="1"/>
</dbReference>
<sequence length="142" mass="14710">MQVSDGSCSPTAPDPTPEPTGEPTQEPTPEPTEEPPPETTGEPSDPPRGENLSIGDGSDGASKASGTSDGNVRDGDLATYWAPEGSTGRISVKWDSATTVSSIVVRGSYAVDNGKHGFTYNRNLGTMAVEGNVAVGNEQRNF</sequence>
<keyword evidence="3" id="KW-1185">Reference proteome</keyword>
<protein>
    <submittedName>
        <fullName evidence="2">Uncharacterized protein</fullName>
    </submittedName>
</protein>
<feature type="non-terminal residue" evidence="2">
    <location>
        <position position="142"/>
    </location>
</feature>
<organism evidence="2 3">
    <name type="scientific">Isoptericola haloaureus</name>
    <dbReference type="NCBI Taxonomy" id="1542902"/>
    <lineage>
        <taxon>Bacteria</taxon>
        <taxon>Bacillati</taxon>
        <taxon>Actinomycetota</taxon>
        <taxon>Actinomycetes</taxon>
        <taxon>Micrococcales</taxon>
        <taxon>Promicromonosporaceae</taxon>
        <taxon>Isoptericola</taxon>
    </lineage>
</organism>
<dbReference type="Proteomes" id="UP001310387">
    <property type="component" value="Unassembled WGS sequence"/>
</dbReference>
<reference evidence="2" key="1">
    <citation type="journal article" date="2024" name="Antonie Van Leeuwenhoek">
        <title>Isoptericola haloaureus sp. nov., a dimorphic actinobacterium isolated from mangrove sediments of southeast India, implicating biosaline agricultural significance through nitrogen fixation and salt tolerance genes.</title>
        <authorList>
            <person name="Prathaban M."/>
            <person name="Prathiviraj R."/>
            <person name="Ravichandran M."/>
            <person name="Natarajan S.D."/>
            <person name="Sobanaa M."/>
            <person name="Hari Krishna Kumar S."/>
            <person name="Chandrasekar V."/>
            <person name="Selvin J."/>
        </authorList>
    </citation>
    <scope>NUCLEOTIDE SEQUENCE</scope>
    <source>
        <strain evidence="2">MP1014</strain>
    </source>
</reference>
<gene>
    <name evidence="2" type="ORF">V5O49_00125</name>
</gene>
<feature type="region of interest" description="Disordered" evidence="1">
    <location>
        <begin position="1"/>
        <end position="88"/>
    </location>
</feature>
<feature type="compositionally biased region" description="Low complexity" evidence="1">
    <location>
        <begin position="53"/>
        <end position="70"/>
    </location>
</feature>
<comment type="caution">
    <text evidence="2">The sequence shown here is derived from an EMBL/GenBank/DDBJ whole genome shotgun (WGS) entry which is preliminary data.</text>
</comment>
<name>A0ABU7Z266_9MICO</name>
<accession>A0ABU7Z266</accession>